<organism evidence="1 2">
    <name type="scientific">Methylococcus capsulatus (strain ATCC 33009 / NCIMB 11132 / Bath)</name>
    <dbReference type="NCBI Taxonomy" id="243233"/>
    <lineage>
        <taxon>Bacteria</taxon>
        <taxon>Pseudomonadati</taxon>
        <taxon>Pseudomonadota</taxon>
        <taxon>Gammaproteobacteria</taxon>
        <taxon>Methylococcales</taxon>
        <taxon>Methylococcaceae</taxon>
        <taxon>Methylococcus</taxon>
    </lineage>
</organism>
<dbReference type="HOGENOM" id="CLU_1617089_0_0_6"/>
<protein>
    <submittedName>
        <fullName evidence="1">Uncharacterized protein</fullName>
    </submittedName>
</protein>
<proteinExistence type="predicted"/>
<evidence type="ECO:0000313" key="1">
    <source>
        <dbReference type="EMBL" id="AAU90983.1"/>
    </source>
</evidence>
<accession>Q602X9</accession>
<evidence type="ECO:0000313" key="2">
    <source>
        <dbReference type="Proteomes" id="UP000006821"/>
    </source>
</evidence>
<dbReference type="RefSeq" id="WP_010962123.1">
    <property type="nucleotide sequence ID" value="NC_002977.6"/>
</dbReference>
<name>Q602X9_METCA</name>
<dbReference type="KEGG" id="mca:MCA2929"/>
<reference evidence="1 2" key="1">
    <citation type="journal article" date="2004" name="PLoS Biol.">
        <title>Genomic insights into methanotrophy: the complete genome sequence of Methylococcus capsulatus (Bath).</title>
        <authorList>
            <person name="Ward N.L."/>
            <person name="Larsen O."/>
            <person name="Sakwa J."/>
            <person name="Bruseth L."/>
            <person name="Khouri H.M."/>
            <person name="Durkin A.S."/>
            <person name="Dimitrov G."/>
            <person name="Jiang L."/>
            <person name="Scanlan D."/>
            <person name="Kang K.H."/>
            <person name="Lewis M.R."/>
            <person name="Nelson K.E."/>
            <person name="Methe B.A."/>
            <person name="Wu M."/>
            <person name="Heidelberg J.F."/>
            <person name="Paulsen I.T."/>
            <person name="Fouts D.E."/>
            <person name="Ravel J."/>
            <person name="Tettelin H."/>
            <person name="Ren Q."/>
            <person name="Read T.D."/>
            <person name="DeBoy R.T."/>
            <person name="Seshadri R."/>
            <person name="Salzberg S.L."/>
            <person name="Jensen H.B."/>
            <person name="Birkeland N.K."/>
            <person name="Nelson W.C."/>
            <person name="Dodson R.J."/>
            <person name="Grindhaug S.H."/>
            <person name="Holt I.E."/>
            <person name="Eidhammer I."/>
            <person name="Jonasen I."/>
            <person name="Vanaken S."/>
            <person name="Utterback T.R."/>
            <person name="Feldblyum T.V."/>
            <person name="Fraser C.M."/>
            <person name="Lillehaug J.R."/>
            <person name="Eisen J.A."/>
        </authorList>
    </citation>
    <scope>NUCLEOTIDE SEQUENCE [LARGE SCALE GENOMIC DNA]</scope>
    <source>
        <strain evidence="2">ATCC 33009 / NCIMB 11132 / Bath</strain>
    </source>
</reference>
<dbReference type="EMBL" id="AE017282">
    <property type="protein sequence ID" value="AAU90983.1"/>
    <property type="molecule type" value="Genomic_DNA"/>
</dbReference>
<dbReference type="STRING" id="243233.MCA2929"/>
<dbReference type="eggNOG" id="ENOG5033HE3">
    <property type="taxonomic scope" value="Bacteria"/>
</dbReference>
<sequence>MSNKIQHKRNATWGNIPAPEQLEDGELAINTFEGKLFLKRSASDNKVVEVGTLAPRVVTLLYPTGVDVVPLFYTPTYFPVGYLKAVLVGSGTPSVTFTIKYGTSLASGTEMVVGGVTCTNTTTGMTLYSTSFDNDTVPAGNWVWLETTAIAGSVIALQVTLVAG</sequence>
<dbReference type="GeneID" id="88225098"/>
<dbReference type="AlphaFoldDB" id="Q602X9"/>
<dbReference type="Proteomes" id="UP000006821">
    <property type="component" value="Chromosome"/>
</dbReference>
<gene>
    <name evidence="1" type="ordered locus">MCA2929</name>
</gene>